<dbReference type="OrthoDB" id="5597238at2759"/>
<organism evidence="2 3">
    <name type="scientific">Melanomma pulvis-pyrius CBS 109.77</name>
    <dbReference type="NCBI Taxonomy" id="1314802"/>
    <lineage>
        <taxon>Eukaryota</taxon>
        <taxon>Fungi</taxon>
        <taxon>Dikarya</taxon>
        <taxon>Ascomycota</taxon>
        <taxon>Pezizomycotina</taxon>
        <taxon>Dothideomycetes</taxon>
        <taxon>Pleosporomycetidae</taxon>
        <taxon>Pleosporales</taxon>
        <taxon>Melanommataceae</taxon>
        <taxon>Melanomma</taxon>
    </lineage>
</organism>
<protein>
    <recommendedName>
        <fullName evidence="4">Extracellular membrane protein CFEM domain-containing protein</fullName>
    </recommendedName>
</protein>
<feature type="chain" id="PRO_5025485274" description="Extracellular membrane protein CFEM domain-containing protein" evidence="1">
    <location>
        <begin position="17"/>
        <end position="173"/>
    </location>
</feature>
<name>A0A6A6X0C7_9PLEO</name>
<reference evidence="2" key="1">
    <citation type="journal article" date="2020" name="Stud. Mycol.">
        <title>101 Dothideomycetes genomes: a test case for predicting lifestyles and emergence of pathogens.</title>
        <authorList>
            <person name="Haridas S."/>
            <person name="Albert R."/>
            <person name="Binder M."/>
            <person name="Bloem J."/>
            <person name="Labutti K."/>
            <person name="Salamov A."/>
            <person name="Andreopoulos B."/>
            <person name="Baker S."/>
            <person name="Barry K."/>
            <person name="Bills G."/>
            <person name="Bluhm B."/>
            <person name="Cannon C."/>
            <person name="Castanera R."/>
            <person name="Culley D."/>
            <person name="Daum C."/>
            <person name="Ezra D."/>
            <person name="Gonzalez J."/>
            <person name="Henrissat B."/>
            <person name="Kuo A."/>
            <person name="Liang C."/>
            <person name="Lipzen A."/>
            <person name="Lutzoni F."/>
            <person name="Magnuson J."/>
            <person name="Mondo S."/>
            <person name="Nolan M."/>
            <person name="Ohm R."/>
            <person name="Pangilinan J."/>
            <person name="Park H.-J."/>
            <person name="Ramirez L."/>
            <person name="Alfaro M."/>
            <person name="Sun H."/>
            <person name="Tritt A."/>
            <person name="Yoshinaga Y."/>
            <person name="Zwiers L.-H."/>
            <person name="Turgeon B."/>
            <person name="Goodwin S."/>
            <person name="Spatafora J."/>
            <person name="Crous P."/>
            <person name="Grigoriev I."/>
        </authorList>
    </citation>
    <scope>NUCLEOTIDE SEQUENCE</scope>
    <source>
        <strain evidence="2">CBS 109.77</strain>
    </source>
</reference>
<dbReference type="EMBL" id="MU002103">
    <property type="protein sequence ID" value="KAF2789940.1"/>
    <property type="molecule type" value="Genomic_DNA"/>
</dbReference>
<accession>A0A6A6X0C7</accession>
<keyword evidence="3" id="KW-1185">Reference proteome</keyword>
<evidence type="ECO:0000313" key="2">
    <source>
        <dbReference type="EMBL" id="KAF2789940.1"/>
    </source>
</evidence>
<proteinExistence type="predicted"/>
<keyword evidence="1" id="KW-0732">Signal</keyword>
<gene>
    <name evidence="2" type="ORF">K505DRAFT_327900</name>
</gene>
<evidence type="ECO:0008006" key="4">
    <source>
        <dbReference type="Google" id="ProtNLM"/>
    </source>
</evidence>
<feature type="signal peptide" evidence="1">
    <location>
        <begin position="1"/>
        <end position="16"/>
    </location>
</feature>
<dbReference type="AlphaFoldDB" id="A0A6A6X0C7"/>
<evidence type="ECO:0000256" key="1">
    <source>
        <dbReference type="SAM" id="SignalP"/>
    </source>
</evidence>
<evidence type="ECO:0000313" key="3">
    <source>
        <dbReference type="Proteomes" id="UP000799757"/>
    </source>
</evidence>
<sequence>MKYSTVILALVASVLAAPQGSTITSAPVSVASANFTPQQSCLVTCPAGDVDCQAACIGSAHPNTAQVVDTNKCAAKCDQGDGSTAATQKFRDCVQACISGHYLSTAPVEAAATNAASSAINSVASTVASGTDAVATGTESTGAGASSTPTGAASSHAVQIAGAGLAGLFALFA</sequence>
<dbReference type="Proteomes" id="UP000799757">
    <property type="component" value="Unassembled WGS sequence"/>
</dbReference>